<dbReference type="Pfam" id="PF00497">
    <property type="entry name" value="SBP_bac_3"/>
    <property type="match status" value="1"/>
</dbReference>
<dbReference type="NCBIfam" id="TIGR03871">
    <property type="entry name" value="ABC_peri_MoxJ_2"/>
    <property type="match status" value="1"/>
</dbReference>
<dbReference type="Gene3D" id="3.40.190.10">
    <property type="entry name" value="Periplasmic binding protein-like II"/>
    <property type="match status" value="2"/>
</dbReference>
<keyword evidence="5" id="KW-1185">Reference proteome</keyword>
<evidence type="ECO:0000256" key="2">
    <source>
        <dbReference type="SAM" id="Phobius"/>
    </source>
</evidence>
<dbReference type="InterPro" id="IPR001638">
    <property type="entry name" value="Solute-binding_3/MltF_N"/>
</dbReference>
<protein>
    <submittedName>
        <fullName evidence="4">Substrate-binding domain-containing protein</fullName>
    </submittedName>
</protein>
<keyword evidence="2" id="KW-0472">Membrane</keyword>
<organism evidence="4 5">
    <name type="scientific">Chelativorans composti</name>
    <dbReference type="NCBI Taxonomy" id="768533"/>
    <lineage>
        <taxon>Bacteria</taxon>
        <taxon>Pseudomonadati</taxon>
        <taxon>Pseudomonadota</taxon>
        <taxon>Alphaproteobacteria</taxon>
        <taxon>Hyphomicrobiales</taxon>
        <taxon>Phyllobacteriaceae</taxon>
        <taxon>Chelativorans</taxon>
    </lineage>
</organism>
<comment type="caution">
    <text evidence="4">The sequence shown here is derived from an EMBL/GenBank/DDBJ whole genome shotgun (WGS) entry which is preliminary data.</text>
</comment>
<sequence>MPETGRLPHSDNRRLWRRLAVGSLLAAGFSVLIQFLAPTPVGAENRNVRALLELVDPDHLRVCADPANMPFSNEQKEGFENKIADLLAEKLGRKSVRYVWYPMATGFVRNTLRANRCDVIMGYPQGDELVQNTNHYYRSAYVLIYKKGSDLDGVDTLSDPRLAGKRVGVVDTTPPGTSLTKAGLMKTAKIYPLVVDTRLVKPAAARMVDDLIAGEIDAAAVWGPMAGYYVKNAPEELVMVPLLKETDSSRMTYRITMGVRPSDQEWKRTLNRFIQENQHEINRILLEYNVPILDENDRPITE</sequence>
<name>A0ABW5DDD8_9HYPH</name>
<dbReference type="RefSeq" id="WP_165277145.1">
    <property type="nucleotide sequence ID" value="NZ_BAABGS010000016.1"/>
</dbReference>
<dbReference type="SMART" id="SM00062">
    <property type="entry name" value="PBPb"/>
    <property type="match status" value="1"/>
</dbReference>
<keyword evidence="2" id="KW-0812">Transmembrane</keyword>
<feature type="domain" description="Solute-binding protein family 3/N-terminal" evidence="3">
    <location>
        <begin position="59"/>
        <end position="288"/>
    </location>
</feature>
<evidence type="ECO:0000256" key="1">
    <source>
        <dbReference type="ARBA" id="ARBA00022729"/>
    </source>
</evidence>
<dbReference type="EMBL" id="JBHUIR010000006">
    <property type="protein sequence ID" value="MFD2258491.1"/>
    <property type="molecule type" value="Genomic_DNA"/>
</dbReference>
<dbReference type="PANTHER" id="PTHR35936:SF17">
    <property type="entry name" value="ARGININE-BINDING EXTRACELLULAR PROTEIN ARTP"/>
    <property type="match status" value="1"/>
</dbReference>
<dbReference type="SUPFAM" id="SSF53850">
    <property type="entry name" value="Periplasmic binding protein-like II"/>
    <property type="match status" value="1"/>
</dbReference>
<dbReference type="PANTHER" id="PTHR35936">
    <property type="entry name" value="MEMBRANE-BOUND LYTIC MUREIN TRANSGLYCOSYLASE F"/>
    <property type="match status" value="1"/>
</dbReference>
<keyword evidence="1" id="KW-0732">Signal</keyword>
<reference evidence="5" key="1">
    <citation type="journal article" date="2019" name="Int. J. Syst. Evol. Microbiol.">
        <title>The Global Catalogue of Microorganisms (GCM) 10K type strain sequencing project: providing services to taxonomists for standard genome sequencing and annotation.</title>
        <authorList>
            <consortium name="The Broad Institute Genomics Platform"/>
            <consortium name="The Broad Institute Genome Sequencing Center for Infectious Disease"/>
            <person name="Wu L."/>
            <person name="Ma J."/>
        </authorList>
    </citation>
    <scope>NUCLEOTIDE SEQUENCE [LARGE SCALE GENOMIC DNA]</scope>
    <source>
        <strain evidence="5">KCTC 23707</strain>
    </source>
</reference>
<accession>A0ABW5DDD8</accession>
<gene>
    <name evidence="4" type="ORF">ACFSMZ_01740</name>
</gene>
<evidence type="ECO:0000313" key="4">
    <source>
        <dbReference type="EMBL" id="MFD2258491.1"/>
    </source>
</evidence>
<proteinExistence type="predicted"/>
<keyword evidence="2" id="KW-1133">Transmembrane helix</keyword>
<dbReference type="InterPro" id="IPR022448">
    <property type="entry name" value="Quinoprotein_dehydrogenase"/>
</dbReference>
<evidence type="ECO:0000259" key="3">
    <source>
        <dbReference type="SMART" id="SM00062"/>
    </source>
</evidence>
<evidence type="ECO:0000313" key="5">
    <source>
        <dbReference type="Proteomes" id="UP001597373"/>
    </source>
</evidence>
<feature type="transmembrane region" description="Helical" evidence="2">
    <location>
        <begin position="15"/>
        <end position="37"/>
    </location>
</feature>
<dbReference type="Proteomes" id="UP001597373">
    <property type="component" value="Unassembled WGS sequence"/>
</dbReference>